<dbReference type="NCBIfam" id="NF033641">
    <property type="entry name" value="antiterm_LoaP"/>
    <property type="match status" value="1"/>
</dbReference>
<evidence type="ECO:0000259" key="4">
    <source>
        <dbReference type="SMART" id="SM00738"/>
    </source>
</evidence>
<dbReference type="InterPro" id="IPR036735">
    <property type="entry name" value="NGN_dom_sf"/>
</dbReference>
<dbReference type="InterPro" id="IPR005824">
    <property type="entry name" value="KOW"/>
</dbReference>
<keyword evidence="3" id="KW-0804">Transcription</keyword>
<evidence type="ECO:0000256" key="2">
    <source>
        <dbReference type="ARBA" id="ARBA00023015"/>
    </source>
</evidence>
<dbReference type="PANTHER" id="PTHR30265">
    <property type="entry name" value="RHO-INTERACTING TRANSCRIPTION TERMINATION FACTOR NUSG"/>
    <property type="match status" value="1"/>
</dbReference>
<dbReference type="Gene3D" id="2.30.30.30">
    <property type="match status" value="1"/>
</dbReference>
<evidence type="ECO:0000256" key="3">
    <source>
        <dbReference type="ARBA" id="ARBA00023163"/>
    </source>
</evidence>
<dbReference type="Proteomes" id="UP000324209">
    <property type="component" value="Chromosome"/>
</dbReference>
<gene>
    <name evidence="6" type="primary">loaP</name>
    <name evidence="6" type="ORF">EXM22_07320</name>
</gene>
<dbReference type="SMART" id="SM00738">
    <property type="entry name" value="NGN"/>
    <property type="match status" value="1"/>
</dbReference>
<feature type="domain" description="NusG-like N-terminal" evidence="4">
    <location>
        <begin position="4"/>
        <end position="104"/>
    </location>
</feature>
<sequence length="174" mass="20289">MSCYVIQVTTGRELECRTWLMKTAQFEDKSLLYPRRKLRLRKQGKWFEKNEPLFPGYLFFIADEITPDQLLAVRQTPGIFSFLKMDGRPIPLSEDEERQMSRFLKSGEIAGFSKVVFEEDHSIRILKGPLKGLEGQIVKVDRRKSRIKVSLSLYKEAFLIDFGFDAVENTEKSE</sequence>
<dbReference type="CDD" id="cd08000">
    <property type="entry name" value="NGN"/>
    <property type="match status" value="1"/>
</dbReference>
<reference evidence="6 7" key="1">
    <citation type="submission" date="2019-02" db="EMBL/GenBank/DDBJ databases">
        <title>Complete Genome Sequence and Methylome Analysis of free living Spirochaetas.</title>
        <authorList>
            <person name="Fomenkov A."/>
            <person name="Dubinina G."/>
            <person name="Leshcheva N."/>
            <person name="Mikheeva N."/>
            <person name="Grabovich M."/>
            <person name="Vincze T."/>
            <person name="Roberts R.J."/>
        </authorList>
    </citation>
    <scope>NUCLEOTIDE SEQUENCE [LARGE SCALE GENOMIC DNA]</scope>
    <source>
        <strain evidence="6 7">K2</strain>
    </source>
</reference>
<dbReference type="SMART" id="SM00739">
    <property type="entry name" value="KOW"/>
    <property type="match status" value="1"/>
</dbReference>
<organism evidence="6 7">
    <name type="scientific">Oceanispirochaeta crateris</name>
    <dbReference type="NCBI Taxonomy" id="2518645"/>
    <lineage>
        <taxon>Bacteria</taxon>
        <taxon>Pseudomonadati</taxon>
        <taxon>Spirochaetota</taxon>
        <taxon>Spirochaetia</taxon>
        <taxon>Spirochaetales</taxon>
        <taxon>Spirochaetaceae</taxon>
        <taxon>Oceanispirochaeta</taxon>
    </lineage>
</organism>
<dbReference type="InterPro" id="IPR006645">
    <property type="entry name" value="NGN-like_dom"/>
</dbReference>
<accession>A0A5C1QJZ7</accession>
<dbReference type="InterPro" id="IPR014722">
    <property type="entry name" value="Rib_uL2_dom2"/>
</dbReference>
<protein>
    <submittedName>
        <fullName evidence="6">Antiterminator LoaP</fullName>
    </submittedName>
</protein>
<dbReference type="SUPFAM" id="SSF82679">
    <property type="entry name" value="N-utilization substance G protein NusG, N-terminal domain"/>
    <property type="match status" value="1"/>
</dbReference>
<dbReference type="SUPFAM" id="SSF50104">
    <property type="entry name" value="Translation proteins SH3-like domain"/>
    <property type="match status" value="1"/>
</dbReference>
<dbReference type="Pfam" id="PF02357">
    <property type="entry name" value="NusG"/>
    <property type="match status" value="1"/>
</dbReference>
<dbReference type="Gene3D" id="3.30.70.940">
    <property type="entry name" value="NusG, N-terminal domain"/>
    <property type="match status" value="1"/>
</dbReference>
<dbReference type="InterPro" id="IPR043425">
    <property type="entry name" value="NusG-like"/>
</dbReference>
<dbReference type="RefSeq" id="WP_149485887.1">
    <property type="nucleotide sequence ID" value="NZ_CP036150.1"/>
</dbReference>
<keyword evidence="2" id="KW-0805">Transcription regulation</keyword>
<feature type="domain" description="KOW" evidence="5">
    <location>
        <begin position="116"/>
        <end position="143"/>
    </location>
</feature>
<evidence type="ECO:0000259" key="5">
    <source>
        <dbReference type="SMART" id="SM00739"/>
    </source>
</evidence>
<dbReference type="GO" id="GO:0031564">
    <property type="term" value="P:transcription antitermination"/>
    <property type="evidence" value="ECO:0007669"/>
    <property type="project" value="UniProtKB-KW"/>
</dbReference>
<keyword evidence="1" id="KW-0889">Transcription antitermination</keyword>
<dbReference type="InterPro" id="IPR047663">
    <property type="entry name" value="Transcription_antiterm_LoaP"/>
</dbReference>
<dbReference type="OrthoDB" id="1681764at2"/>
<dbReference type="PANTHER" id="PTHR30265:SF4">
    <property type="entry name" value="KOW MOTIF FAMILY PROTEIN, EXPRESSED"/>
    <property type="match status" value="1"/>
</dbReference>
<dbReference type="Pfam" id="PF00467">
    <property type="entry name" value="KOW"/>
    <property type="match status" value="1"/>
</dbReference>
<dbReference type="EMBL" id="CP036150">
    <property type="protein sequence ID" value="QEN07807.1"/>
    <property type="molecule type" value="Genomic_DNA"/>
</dbReference>
<dbReference type="AlphaFoldDB" id="A0A5C1QJZ7"/>
<evidence type="ECO:0000313" key="7">
    <source>
        <dbReference type="Proteomes" id="UP000324209"/>
    </source>
</evidence>
<name>A0A5C1QJZ7_9SPIO</name>
<dbReference type="KEGG" id="ock:EXM22_07320"/>
<keyword evidence="7" id="KW-1185">Reference proteome</keyword>
<proteinExistence type="predicted"/>
<dbReference type="GO" id="GO:0006354">
    <property type="term" value="P:DNA-templated transcription elongation"/>
    <property type="evidence" value="ECO:0007669"/>
    <property type="project" value="InterPro"/>
</dbReference>
<dbReference type="InterPro" id="IPR008991">
    <property type="entry name" value="Translation_prot_SH3-like_sf"/>
</dbReference>
<evidence type="ECO:0000256" key="1">
    <source>
        <dbReference type="ARBA" id="ARBA00022814"/>
    </source>
</evidence>
<evidence type="ECO:0000313" key="6">
    <source>
        <dbReference type="EMBL" id="QEN07807.1"/>
    </source>
</evidence>